<dbReference type="AlphaFoldDB" id="A0A1I4SP17"/>
<dbReference type="NCBIfam" id="TIGR02135">
    <property type="entry name" value="phoU_full"/>
    <property type="match status" value="1"/>
</dbReference>
<dbReference type="GO" id="GO:0006817">
    <property type="term" value="P:phosphate ion transport"/>
    <property type="evidence" value="ECO:0007669"/>
    <property type="project" value="UniProtKB-KW"/>
</dbReference>
<evidence type="ECO:0000313" key="9">
    <source>
        <dbReference type="EMBL" id="SFM66080.1"/>
    </source>
</evidence>
<accession>A0A1I4SP17</accession>
<dbReference type="Pfam" id="PF01895">
    <property type="entry name" value="PhoU"/>
    <property type="match status" value="2"/>
</dbReference>
<comment type="similarity">
    <text evidence="2 7">Belongs to the PhoU family.</text>
</comment>
<proteinExistence type="inferred from homology"/>
<evidence type="ECO:0000256" key="4">
    <source>
        <dbReference type="ARBA" id="ARBA00022448"/>
    </source>
</evidence>
<evidence type="ECO:0000256" key="1">
    <source>
        <dbReference type="ARBA" id="ARBA00004496"/>
    </source>
</evidence>
<organism evidence="9 10">
    <name type="scientific">Methanolobus profundi</name>
    <dbReference type="NCBI Taxonomy" id="487685"/>
    <lineage>
        <taxon>Archaea</taxon>
        <taxon>Methanobacteriati</taxon>
        <taxon>Methanobacteriota</taxon>
        <taxon>Stenosarchaea group</taxon>
        <taxon>Methanomicrobia</taxon>
        <taxon>Methanosarcinales</taxon>
        <taxon>Methanosarcinaceae</taxon>
        <taxon>Methanolobus</taxon>
    </lineage>
</organism>
<dbReference type="Proteomes" id="UP000198535">
    <property type="component" value="Unassembled WGS sequence"/>
</dbReference>
<dbReference type="GO" id="GO:0005737">
    <property type="term" value="C:cytoplasm"/>
    <property type="evidence" value="ECO:0007669"/>
    <property type="project" value="UniProtKB-SubCell"/>
</dbReference>
<comment type="subunit">
    <text evidence="3 7">Homodimer.</text>
</comment>
<dbReference type="OrthoDB" id="7738at2157"/>
<dbReference type="EMBL" id="FOUJ01000004">
    <property type="protein sequence ID" value="SFM66080.1"/>
    <property type="molecule type" value="Genomic_DNA"/>
</dbReference>
<reference evidence="10" key="1">
    <citation type="submission" date="2016-10" db="EMBL/GenBank/DDBJ databases">
        <authorList>
            <person name="Varghese N."/>
            <person name="Submissions S."/>
        </authorList>
    </citation>
    <scope>NUCLEOTIDE SEQUENCE [LARGE SCALE GENOMIC DNA]</scope>
    <source>
        <strain evidence="10">Mob M</strain>
    </source>
</reference>
<dbReference type="Gene3D" id="1.20.58.220">
    <property type="entry name" value="Phosphate transport system protein phou homolog 2, domain 2"/>
    <property type="match status" value="1"/>
</dbReference>
<dbReference type="PIRSF" id="PIRSF003107">
    <property type="entry name" value="PhoU"/>
    <property type="match status" value="1"/>
</dbReference>
<keyword evidence="5 7" id="KW-0963">Cytoplasm</keyword>
<dbReference type="STRING" id="487685.SAMN04488696_1928"/>
<dbReference type="InterPro" id="IPR026022">
    <property type="entry name" value="PhoU_dom"/>
</dbReference>
<dbReference type="GO" id="GO:0045936">
    <property type="term" value="P:negative regulation of phosphate metabolic process"/>
    <property type="evidence" value="ECO:0007669"/>
    <property type="project" value="InterPro"/>
</dbReference>
<comment type="function">
    <text evidence="7">Plays a role in the regulation of phosphate uptake.</text>
</comment>
<dbReference type="PANTHER" id="PTHR42930">
    <property type="entry name" value="PHOSPHATE-SPECIFIC TRANSPORT SYSTEM ACCESSORY PROTEIN PHOU"/>
    <property type="match status" value="1"/>
</dbReference>
<evidence type="ECO:0000313" key="10">
    <source>
        <dbReference type="Proteomes" id="UP000198535"/>
    </source>
</evidence>
<evidence type="ECO:0000256" key="3">
    <source>
        <dbReference type="ARBA" id="ARBA00011738"/>
    </source>
</evidence>
<comment type="subcellular location">
    <subcellularLocation>
        <location evidence="1 7">Cytoplasm</location>
    </subcellularLocation>
</comment>
<dbReference type="GO" id="GO:0030643">
    <property type="term" value="P:intracellular phosphate ion homeostasis"/>
    <property type="evidence" value="ECO:0007669"/>
    <property type="project" value="InterPro"/>
</dbReference>
<dbReference type="FunFam" id="1.20.58.220:FF:000004">
    <property type="entry name" value="Phosphate-specific transport system accessory protein PhoU"/>
    <property type="match status" value="1"/>
</dbReference>
<evidence type="ECO:0000259" key="8">
    <source>
        <dbReference type="Pfam" id="PF01895"/>
    </source>
</evidence>
<sequence length="216" mass="24691">MTRTRYHETLDILKNDITHMGKLAYEAIDRSILALKELDKELARTVIDGDQEIDDYEMKIEKAISQIIALQSPTAKDMRLVTSCLKIAIDIERMSDLAVNIAEIARDMEGEHIKPLVDIPIMAEDARNMLEQSMIAFANNDAKMAEDTAKEDDKIDRAFYSIEKELIDMMRADESIIINASHLLFVLRYIERIGDHACNICESIVYIVEGQREDLN</sequence>
<protein>
    <recommendedName>
        <fullName evidence="7">Phosphate-specific transport system accessory protein PhoU</fullName>
    </recommendedName>
</protein>
<dbReference type="RefSeq" id="WP_091936390.1">
    <property type="nucleotide sequence ID" value="NZ_FOUJ01000004.1"/>
</dbReference>
<dbReference type="PANTHER" id="PTHR42930:SF3">
    <property type="entry name" value="PHOSPHATE-SPECIFIC TRANSPORT SYSTEM ACCESSORY PROTEIN PHOU"/>
    <property type="match status" value="1"/>
</dbReference>
<gene>
    <name evidence="9" type="ORF">SAMN04488696_1928</name>
</gene>
<evidence type="ECO:0000256" key="2">
    <source>
        <dbReference type="ARBA" id="ARBA00008107"/>
    </source>
</evidence>
<evidence type="ECO:0000256" key="6">
    <source>
        <dbReference type="ARBA" id="ARBA00022592"/>
    </source>
</evidence>
<dbReference type="SUPFAM" id="SSF109755">
    <property type="entry name" value="PhoU-like"/>
    <property type="match status" value="1"/>
</dbReference>
<evidence type="ECO:0000256" key="5">
    <source>
        <dbReference type="ARBA" id="ARBA00022490"/>
    </source>
</evidence>
<dbReference type="InterPro" id="IPR028366">
    <property type="entry name" value="PhoU"/>
</dbReference>
<dbReference type="InterPro" id="IPR038078">
    <property type="entry name" value="PhoU-like_sf"/>
</dbReference>
<feature type="domain" description="PhoU" evidence="8">
    <location>
        <begin position="121"/>
        <end position="204"/>
    </location>
</feature>
<name>A0A1I4SP17_9EURY</name>
<keyword evidence="4 7" id="KW-0813">Transport</keyword>
<feature type="domain" description="PhoU" evidence="8">
    <location>
        <begin position="17"/>
        <end position="104"/>
    </location>
</feature>
<keyword evidence="10" id="KW-1185">Reference proteome</keyword>
<evidence type="ECO:0000256" key="7">
    <source>
        <dbReference type="PIRNR" id="PIRNR003107"/>
    </source>
</evidence>
<keyword evidence="6 7" id="KW-0592">Phosphate transport</keyword>